<dbReference type="Proteomes" id="UP001161757">
    <property type="component" value="Unassembled WGS sequence"/>
</dbReference>
<name>A0AAN6EUL0_EXODE</name>
<gene>
    <name evidence="3" type="ORF">HRR80_004216</name>
</gene>
<comment type="caution">
    <text evidence="3">The sequence shown here is derived from an EMBL/GenBank/DDBJ whole genome shotgun (WGS) entry which is preliminary data.</text>
</comment>
<feature type="region of interest" description="Disordered" evidence="1">
    <location>
        <begin position="556"/>
        <end position="622"/>
    </location>
</feature>
<dbReference type="InterPro" id="IPR036047">
    <property type="entry name" value="F-box-like_dom_sf"/>
</dbReference>
<dbReference type="SUPFAM" id="SSF81383">
    <property type="entry name" value="F-box domain"/>
    <property type="match status" value="1"/>
</dbReference>
<feature type="compositionally biased region" description="Basic and acidic residues" evidence="1">
    <location>
        <begin position="594"/>
        <end position="622"/>
    </location>
</feature>
<dbReference type="CDD" id="cd09917">
    <property type="entry name" value="F-box_SF"/>
    <property type="match status" value="1"/>
</dbReference>
<organism evidence="3 4">
    <name type="scientific">Exophiala dermatitidis</name>
    <name type="common">Black yeast-like fungus</name>
    <name type="synonym">Wangiella dermatitidis</name>
    <dbReference type="NCBI Taxonomy" id="5970"/>
    <lineage>
        <taxon>Eukaryota</taxon>
        <taxon>Fungi</taxon>
        <taxon>Dikarya</taxon>
        <taxon>Ascomycota</taxon>
        <taxon>Pezizomycotina</taxon>
        <taxon>Eurotiomycetes</taxon>
        <taxon>Chaetothyriomycetidae</taxon>
        <taxon>Chaetothyriales</taxon>
        <taxon>Herpotrichiellaceae</taxon>
        <taxon>Exophiala</taxon>
    </lineage>
</organism>
<dbReference type="SUPFAM" id="SSF50978">
    <property type="entry name" value="WD40 repeat-like"/>
    <property type="match status" value="1"/>
</dbReference>
<dbReference type="PROSITE" id="PS50181">
    <property type="entry name" value="FBOX"/>
    <property type="match status" value="1"/>
</dbReference>
<evidence type="ECO:0000256" key="1">
    <source>
        <dbReference type="SAM" id="MobiDB-lite"/>
    </source>
</evidence>
<dbReference type="InterPro" id="IPR001810">
    <property type="entry name" value="F-box_dom"/>
</dbReference>
<accession>A0AAN6EUL0</accession>
<dbReference type="AlphaFoldDB" id="A0AAN6EUL0"/>
<evidence type="ECO:0000313" key="4">
    <source>
        <dbReference type="Proteomes" id="UP001161757"/>
    </source>
</evidence>
<protein>
    <recommendedName>
        <fullName evidence="2">F-box domain-containing protein</fullName>
    </recommendedName>
</protein>
<proteinExistence type="predicted"/>
<dbReference type="EMBL" id="JAJGCB010000007">
    <property type="protein sequence ID" value="KAJ8991593.1"/>
    <property type="molecule type" value="Genomic_DNA"/>
</dbReference>
<feature type="compositionally biased region" description="Basic and acidic residues" evidence="1">
    <location>
        <begin position="560"/>
        <end position="573"/>
    </location>
</feature>
<evidence type="ECO:0000313" key="3">
    <source>
        <dbReference type="EMBL" id="KAJ8991593.1"/>
    </source>
</evidence>
<feature type="domain" description="F-box" evidence="2">
    <location>
        <begin position="1"/>
        <end position="48"/>
    </location>
</feature>
<feature type="compositionally biased region" description="Gly residues" evidence="1">
    <location>
        <begin position="576"/>
        <end position="588"/>
    </location>
</feature>
<evidence type="ECO:0000259" key="2">
    <source>
        <dbReference type="PROSITE" id="PS50181"/>
    </source>
</evidence>
<dbReference type="Pfam" id="PF00646">
    <property type="entry name" value="F-box"/>
    <property type="match status" value="1"/>
</dbReference>
<dbReference type="InterPro" id="IPR036322">
    <property type="entry name" value="WD40_repeat_dom_sf"/>
</dbReference>
<sequence length="622" mass="70369">MLQDLPIEVIQQIVGYLPTASSIVNLSLTNHKLHGIVSADDYAVFRTFVRRAFPSIRTPPYWRDVARALTSRSRAWDRRAFIARECCPPPDNIDFPEGYHQGYTVGYHPVIDSYEDWQGGSWSCRKEVLAWGAAGRLRTRTIKDGVTTWSSFRIPEDHRQDLDILDVRLLLTHQHDNNDHESIILRRANREVVKVETSPKPDHFTQSARYIGQSDDLSCMDVTKGFQPLLTTLGNDSIHLYPVHSSEHNVRTIDIVPLAPKQNHHVRKRMRCAKFLSDTTLAVGMQFLQGRDRAPINIYDITPTGLSTTPLTETVSFSESNHSTLPGRHSANVIAPLDDFGMTSRRPGQIFLSGWTDGIARLHDTRVPGATVTEYIDYVDDGQILSLLPIGRERFLAGSSQNGCLKTFDIRMSGRVYSYLHARRADDGPSSSSPKHARDFNIFLTPAINHNEPLWQPLSRRPGRRFNRYRGSVYSLSSPSSMSPTVYAGIENHVLQLDFVSTDDYRSDIPGLVDPLLGLHDKTNHNQNHVFNFSCYERPRPGRETTDPVLLRKQLNLTSDNRRDNVMMKRRESNSGAGGGGGVGGGRGTAEQGWDERWRLETYDRTRGRNRGDWGSARERDQ</sequence>
<reference evidence="3" key="1">
    <citation type="submission" date="2023-01" db="EMBL/GenBank/DDBJ databases">
        <title>Exophiala dermititidis isolated from Cystic Fibrosis Patient.</title>
        <authorList>
            <person name="Kurbessoian T."/>
            <person name="Crocker A."/>
            <person name="Murante D."/>
            <person name="Hogan D.A."/>
            <person name="Stajich J.E."/>
        </authorList>
    </citation>
    <scope>NUCLEOTIDE SEQUENCE</scope>
    <source>
        <strain evidence="3">Ex8</strain>
    </source>
</reference>
<dbReference type="SMART" id="SM00256">
    <property type="entry name" value="FBOX"/>
    <property type="match status" value="1"/>
</dbReference>